<protein>
    <submittedName>
        <fullName evidence="9">Benzene 1,2-dioxygenase</fullName>
    </submittedName>
</protein>
<keyword evidence="2" id="KW-0732">Signal</keyword>
<reference evidence="10" key="1">
    <citation type="submission" date="2017-05" db="EMBL/GenBank/DDBJ databases">
        <authorList>
            <person name="Barney B.M."/>
        </authorList>
    </citation>
    <scope>NUCLEOTIDE SEQUENCE [LARGE SCALE GENOMIC DNA]</scope>
    <source>
        <strain evidence="10">PSBB022</strain>
    </source>
</reference>
<dbReference type="GO" id="GO:0051213">
    <property type="term" value="F:dioxygenase activity"/>
    <property type="evidence" value="ECO:0007669"/>
    <property type="project" value="UniProtKB-KW"/>
</dbReference>
<dbReference type="InterPro" id="IPR008264">
    <property type="entry name" value="Beta_glucanase"/>
</dbReference>
<dbReference type="RefSeq" id="WP_094984839.1">
    <property type="nucleotide sequence ID" value="NZ_NHNI01000001.1"/>
</dbReference>
<dbReference type="CDD" id="cd04080">
    <property type="entry name" value="CBM6_cellulase-like"/>
    <property type="match status" value="1"/>
</dbReference>
<dbReference type="SUPFAM" id="SSF49899">
    <property type="entry name" value="Concanavalin A-like lectins/glucanases"/>
    <property type="match status" value="1"/>
</dbReference>
<organism evidence="9 10">
    <name type="scientific">Cellvibrio mixtus</name>
    <dbReference type="NCBI Taxonomy" id="39650"/>
    <lineage>
        <taxon>Bacteria</taxon>
        <taxon>Pseudomonadati</taxon>
        <taxon>Pseudomonadota</taxon>
        <taxon>Gammaproteobacteria</taxon>
        <taxon>Cellvibrionales</taxon>
        <taxon>Cellvibrionaceae</taxon>
        <taxon>Cellvibrio</taxon>
    </lineage>
</organism>
<evidence type="ECO:0000256" key="3">
    <source>
        <dbReference type="ARBA" id="ARBA00022801"/>
    </source>
</evidence>
<keyword evidence="9" id="KW-0223">Dioxygenase</keyword>
<dbReference type="GO" id="GO:0004553">
    <property type="term" value="F:hydrolase activity, hydrolyzing O-glycosyl compounds"/>
    <property type="evidence" value="ECO:0007669"/>
    <property type="project" value="InterPro"/>
</dbReference>
<evidence type="ECO:0000313" key="9">
    <source>
        <dbReference type="EMBL" id="OZY87431.1"/>
    </source>
</evidence>
<dbReference type="PRINTS" id="PR00737">
    <property type="entry name" value="GLHYDRLASE16"/>
</dbReference>
<name>A0A266QDK6_9GAMM</name>
<evidence type="ECO:0000256" key="4">
    <source>
        <dbReference type="ARBA" id="ARBA00023295"/>
    </source>
</evidence>
<dbReference type="PANTHER" id="PTHR10963">
    <property type="entry name" value="GLYCOSYL HYDROLASE-RELATED"/>
    <property type="match status" value="1"/>
</dbReference>
<evidence type="ECO:0000256" key="1">
    <source>
        <dbReference type="ARBA" id="ARBA00006865"/>
    </source>
</evidence>
<dbReference type="SUPFAM" id="SSF49785">
    <property type="entry name" value="Galactose-binding domain-like"/>
    <property type="match status" value="1"/>
</dbReference>
<dbReference type="Proteomes" id="UP000216101">
    <property type="component" value="Unassembled WGS sequence"/>
</dbReference>
<dbReference type="AlphaFoldDB" id="A0A266QDK6"/>
<evidence type="ECO:0000256" key="5">
    <source>
        <dbReference type="PIRSR" id="PIRSR608264-1"/>
    </source>
</evidence>
<comment type="similarity">
    <text evidence="1">Belongs to the glycosyl hydrolase 16 family.</text>
</comment>
<feature type="region of interest" description="Disordered" evidence="6">
    <location>
        <begin position="252"/>
        <end position="277"/>
    </location>
</feature>
<evidence type="ECO:0000259" key="7">
    <source>
        <dbReference type="PROSITE" id="PS51175"/>
    </source>
</evidence>
<dbReference type="InterPro" id="IPR008979">
    <property type="entry name" value="Galactose-bd-like_sf"/>
</dbReference>
<feature type="domain" description="GH16" evidence="8">
    <location>
        <begin position="1"/>
        <end position="197"/>
    </location>
</feature>
<evidence type="ECO:0000259" key="8">
    <source>
        <dbReference type="PROSITE" id="PS51762"/>
    </source>
</evidence>
<gene>
    <name evidence="9" type="ORF">CBP51_10770</name>
</gene>
<evidence type="ECO:0000256" key="6">
    <source>
        <dbReference type="SAM" id="MobiDB-lite"/>
    </source>
</evidence>
<evidence type="ECO:0000313" key="10">
    <source>
        <dbReference type="Proteomes" id="UP000216101"/>
    </source>
</evidence>
<dbReference type="EMBL" id="NHNI01000001">
    <property type="protein sequence ID" value="OZY87431.1"/>
    <property type="molecule type" value="Genomic_DNA"/>
</dbReference>
<keyword evidence="4" id="KW-0326">Glycosidase</keyword>
<sequence>MYKSRGVISALLMVFGLLGGVNLASAKPYKAAEIYSKQTYKYGRYEMRMQVAKGSGVLSTFFTYKNGSEQPGVFWEEIDIEIFGKNNATQWQSNVIIGTNRPTTKTEGVHTMPYSLGDGYHTYVLEWTPSYIAWFVDGTQVRRINGGQFVTGLTSPQDLRFNLWAANIPEWVGAWNDSILPVYQFVNYIDYKPWNASTNSFGSGGWRDDFNSFDSNRWGKANWTFGENRADFEPNNVVVKNGTLVLALTREGQTGYNGTPPVDSGSGTGSGSSSSTAPAASITIQAETFNEVGGNVTVENGVVGYIDAGEWFKYNNVNIPQTGTYKVEYRVASALTTAQFTLDRNGVGLGTISVPNTGGWGNYQTISHNIYLNAGNQSLAIYANSGGFNIDWLRLTKI</sequence>
<feature type="compositionally biased region" description="Low complexity" evidence="6">
    <location>
        <begin position="258"/>
        <end position="277"/>
    </location>
</feature>
<dbReference type="SMART" id="SM00606">
    <property type="entry name" value="CBD_IV"/>
    <property type="match status" value="1"/>
</dbReference>
<dbReference type="InterPro" id="IPR005084">
    <property type="entry name" value="CBM6"/>
</dbReference>
<dbReference type="InterPro" id="IPR013320">
    <property type="entry name" value="ConA-like_dom_sf"/>
</dbReference>
<evidence type="ECO:0000256" key="2">
    <source>
        <dbReference type="ARBA" id="ARBA00022729"/>
    </source>
</evidence>
<dbReference type="Pfam" id="PF00722">
    <property type="entry name" value="Glyco_hydro_16"/>
    <property type="match status" value="1"/>
</dbReference>
<accession>A0A266QDK6</accession>
<dbReference type="GO" id="GO:0030246">
    <property type="term" value="F:carbohydrate binding"/>
    <property type="evidence" value="ECO:0007669"/>
    <property type="project" value="InterPro"/>
</dbReference>
<dbReference type="InterPro" id="IPR050546">
    <property type="entry name" value="Glycosyl_Hydrlase_16"/>
</dbReference>
<dbReference type="InterPro" id="IPR006584">
    <property type="entry name" value="Cellulose-bd_IV"/>
</dbReference>
<keyword evidence="9" id="KW-0560">Oxidoreductase</keyword>
<dbReference type="Gene3D" id="2.60.120.200">
    <property type="match status" value="1"/>
</dbReference>
<dbReference type="Gene3D" id="2.60.120.260">
    <property type="entry name" value="Galactose-binding domain-like"/>
    <property type="match status" value="1"/>
</dbReference>
<dbReference type="GO" id="GO:0005975">
    <property type="term" value="P:carbohydrate metabolic process"/>
    <property type="evidence" value="ECO:0007669"/>
    <property type="project" value="InterPro"/>
</dbReference>
<comment type="caution">
    <text evidence="9">The sequence shown here is derived from an EMBL/GenBank/DDBJ whole genome shotgun (WGS) entry which is preliminary data.</text>
</comment>
<proteinExistence type="inferred from homology"/>
<feature type="active site" description="Nucleophile" evidence="5">
    <location>
        <position position="77"/>
    </location>
</feature>
<dbReference type="PROSITE" id="PS51762">
    <property type="entry name" value="GH16_2"/>
    <property type="match status" value="1"/>
</dbReference>
<dbReference type="Pfam" id="PF03422">
    <property type="entry name" value="CBM_6"/>
    <property type="match status" value="1"/>
</dbReference>
<keyword evidence="3" id="KW-0378">Hydrolase</keyword>
<dbReference type="PANTHER" id="PTHR10963:SF55">
    <property type="entry name" value="GLYCOSIDE HYDROLASE FAMILY 16 PROTEIN"/>
    <property type="match status" value="1"/>
</dbReference>
<keyword evidence="10" id="KW-1185">Reference proteome</keyword>
<dbReference type="InterPro" id="IPR000757">
    <property type="entry name" value="Beta-glucanase-like"/>
</dbReference>
<feature type="active site" description="Proton donor" evidence="5">
    <location>
        <position position="81"/>
    </location>
</feature>
<feature type="domain" description="CBM6" evidence="7">
    <location>
        <begin position="282"/>
        <end position="396"/>
    </location>
</feature>
<dbReference type="STRING" id="1209072.GCA_000766945_03912"/>
<dbReference type="PROSITE" id="PS51175">
    <property type="entry name" value="CBM6"/>
    <property type="match status" value="1"/>
</dbReference>